<accession>C5KMA5</accession>
<proteinExistence type="predicted"/>
<feature type="non-terminal residue" evidence="1">
    <location>
        <position position="116"/>
    </location>
</feature>
<dbReference type="InParanoid" id="C5KMA5"/>
<dbReference type="AlphaFoldDB" id="C5KMA5"/>
<reference evidence="1 2" key="1">
    <citation type="submission" date="2008-07" db="EMBL/GenBank/DDBJ databases">
        <authorList>
            <person name="El-Sayed N."/>
            <person name="Caler E."/>
            <person name="Inman J."/>
            <person name="Amedeo P."/>
            <person name="Hass B."/>
            <person name="Wortman J."/>
        </authorList>
    </citation>
    <scope>NUCLEOTIDE SEQUENCE [LARGE SCALE GENOMIC DNA]</scope>
    <source>
        <strain evidence="2">ATCC 50983 / TXsc</strain>
    </source>
</reference>
<keyword evidence="2" id="KW-1185">Reference proteome</keyword>
<dbReference type="Proteomes" id="UP000007800">
    <property type="component" value="Unassembled WGS sequence"/>
</dbReference>
<dbReference type="GeneID" id="9044754"/>
<sequence>MGMGPIPFSAREVSWACSDSSQIHVVLGDSPVVFGSEYLRKQDSKLSDSVFQQWCDDDGDEGDEGLILAGEDDVGIDVYRQVTNFEDIDVNDDGDIVVDGTPSSSGIFDGEEFVAL</sequence>
<name>C5KMA5_PERM5</name>
<evidence type="ECO:0000313" key="2">
    <source>
        <dbReference type="Proteomes" id="UP000007800"/>
    </source>
</evidence>
<protein>
    <submittedName>
        <fullName evidence="1">Uncharacterized protein</fullName>
    </submittedName>
</protein>
<evidence type="ECO:0000313" key="1">
    <source>
        <dbReference type="EMBL" id="EER14388.1"/>
    </source>
</evidence>
<dbReference type="EMBL" id="GG674295">
    <property type="protein sequence ID" value="EER14388.1"/>
    <property type="molecule type" value="Genomic_DNA"/>
</dbReference>
<organism evidence="2">
    <name type="scientific">Perkinsus marinus (strain ATCC 50983 / TXsc)</name>
    <dbReference type="NCBI Taxonomy" id="423536"/>
    <lineage>
        <taxon>Eukaryota</taxon>
        <taxon>Sar</taxon>
        <taxon>Alveolata</taxon>
        <taxon>Perkinsozoa</taxon>
        <taxon>Perkinsea</taxon>
        <taxon>Perkinsida</taxon>
        <taxon>Perkinsidae</taxon>
        <taxon>Perkinsus</taxon>
    </lineage>
</organism>
<dbReference type="RefSeq" id="XP_002782593.1">
    <property type="nucleotide sequence ID" value="XM_002782547.1"/>
</dbReference>
<gene>
    <name evidence="1" type="ORF">Pmar_PMAR009741</name>
</gene>